<gene>
    <name evidence="1" type="ORF">OVA965_LOCUS12302</name>
    <name evidence="2" type="ORF">TMI583_LOCUS12309</name>
</gene>
<reference evidence="1" key="1">
    <citation type="submission" date="2021-02" db="EMBL/GenBank/DDBJ databases">
        <authorList>
            <person name="Nowell W R."/>
        </authorList>
    </citation>
    <scope>NUCLEOTIDE SEQUENCE</scope>
</reference>
<accession>A0A8S2DQE0</accession>
<sequence>MKYSPVYELSQTNYLYTLLHADYLLKMISTGMEICSKRPFQISDEKHFLRRLPQRLQSEFVSIYKQKSKNDSILPRIHRFWIESDDYIFVDVDYTQSQITYRLGNVKMSVKNHRMKYNVDGKLIDDETDNYLDNSPEDVFAKLFTNNYDEIGSYFPESDINDNDTKAIETAVRSLKNQAGDYPTETNDNIGKYYNEILIKNSVSDEDLTSSQTEDIKSSIRKQLVDADKTFVDKTTTIICEGCHSVEFHQTRAYVKNWLAERKRTCFPSSKYEEKLIRCMAASFKKRKKAKYLNILTKIENLVDVRNEPSDWYLGNLKTECCWVPSVFGYEEESVVRVYGGVSLITNPRKGTLPTNDGKDIRRYPSDQVLDSRKIRRDGHTDPLPGDAETLYKYSVTLDSNELKNTWWSLNPINGDIYRYHSDGREAHYAGRHYLDMKRCQNPVKIQSIHL</sequence>
<proteinExistence type="predicted"/>
<dbReference type="EMBL" id="CAJOBA010004922">
    <property type="protein sequence ID" value="CAF3727844.1"/>
    <property type="molecule type" value="Genomic_DNA"/>
</dbReference>
<dbReference type="Proteomes" id="UP000682733">
    <property type="component" value="Unassembled WGS sequence"/>
</dbReference>
<dbReference type="Proteomes" id="UP000677228">
    <property type="component" value="Unassembled WGS sequence"/>
</dbReference>
<evidence type="ECO:0000313" key="1">
    <source>
        <dbReference type="EMBL" id="CAF0954255.1"/>
    </source>
</evidence>
<protein>
    <submittedName>
        <fullName evidence="1">Uncharacterized protein</fullName>
    </submittedName>
</protein>
<dbReference type="AlphaFoldDB" id="A0A8S2DQE0"/>
<comment type="caution">
    <text evidence="1">The sequence shown here is derived from an EMBL/GenBank/DDBJ whole genome shotgun (WGS) entry which is preliminary data.</text>
</comment>
<dbReference type="EMBL" id="CAJNOK010004916">
    <property type="protein sequence ID" value="CAF0954255.1"/>
    <property type="molecule type" value="Genomic_DNA"/>
</dbReference>
<evidence type="ECO:0000313" key="2">
    <source>
        <dbReference type="EMBL" id="CAF3727844.1"/>
    </source>
</evidence>
<evidence type="ECO:0000313" key="3">
    <source>
        <dbReference type="Proteomes" id="UP000677228"/>
    </source>
</evidence>
<organism evidence="1 3">
    <name type="scientific">Didymodactylos carnosus</name>
    <dbReference type="NCBI Taxonomy" id="1234261"/>
    <lineage>
        <taxon>Eukaryota</taxon>
        <taxon>Metazoa</taxon>
        <taxon>Spiralia</taxon>
        <taxon>Gnathifera</taxon>
        <taxon>Rotifera</taxon>
        <taxon>Eurotatoria</taxon>
        <taxon>Bdelloidea</taxon>
        <taxon>Philodinida</taxon>
        <taxon>Philodinidae</taxon>
        <taxon>Didymodactylos</taxon>
    </lineage>
</organism>
<name>A0A8S2DQE0_9BILA</name>